<reference evidence="2 3" key="1">
    <citation type="submission" date="2017-09" db="EMBL/GenBank/DDBJ databases">
        <title>Depth-based differentiation of microbial function through sediment-hosted aquifers and enrichment of novel symbionts in the deep terrestrial subsurface.</title>
        <authorList>
            <person name="Probst A.J."/>
            <person name="Ladd B."/>
            <person name="Jarett J.K."/>
            <person name="Geller-Mcgrath D.E."/>
            <person name="Sieber C.M."/>
            <person name="Emerson J.B."/>
            <person name="Anantharaman K."/>
            <person name="Thomas B.C."/>
            <person name="Malmstrom R."/>
            <person name="Stieglmeier M."/>
            <person name="Klingl A."/>
            <person name="Woyke T."/>
            <person name="Ryan C.M."/>
            <person name="Banfield J.F."/>
        </authorList>
    </citation>
    <scope>NUCLEOTIDE SEQUENCE [LARGE SCALE GENOMIC DNA]</scope>
    <source>
        <strain evidence="2">CG23_combo_of_CG06-09_8_20_14_all_41_10</strain>
    </source>
</reference>
<dbReference type="InterPro" id="IPR035901">
    <property type="entry name" value="GIY-YIG_endonuc_sf"/>
</dbReference>
<proteinExistence type="predicted"/>
<dbReference type="Proteomes" id="UP000231292">
    <property type="component" value="Unassembled WGS sequence"/>
</dbReference>
<accession>A0A2G9YHK2</accession>
<dbReference type="SUPFAM" id="SSF82771">
    <property type="entry name" value="GIY-YIG endonuclease"/>
    <property type="match status" value="1"/>
</dbReference>
<evidence type="ECO:0000313" key="3">
    <source>
        <dbReference type="Proteomes" id="UP000231292"/>
    </source>
</evidence>
<comment type="caution">
    <text evidence="2">The sequence shown here is derived from an EMBL/GenBank/DDBJ whole genome shotgun (WGS) entry which is preliminary data.</text>
</comment>
<evidence type="ECO:0000313" key="2">
    <source>
        <dbReference type="EMBL" id="PIP18706.1"/>
    </source>
</evidence>
<protein>
    <submittedName>
        <fullName evidence="2">Excinuclease ABC subunit C</fullName>
    </submittedName>
</protein>
<name>A0A2G9YHK2_9BACT</name>
<feature type="non-terminal residue" evidence="2">
    <location>
        <position position="1"/>
    </location>
</feature>
<gene>
    <name evidence="2" type="ORF">COX41_06765</name>
</gene>
<dbReference type="Gene3D" id="3.40.1440.10">
    <property type="entry name" value="GIY-YIG endonuclease"/>
    <property type="match status" value="1"/>
</dbReference>
<sequence length="47" mass="5520">YILRSLKNNKFYVGSTTDINERLRRHKAGNVKATKCLLPIKLELFQE</sequence>
<organism evidence="2 3">
    <name type="scientific">Candidatus Sherwoodlollariibacterium unditelluris</name>
    <dbReference type="NCBI Taxonomy" id="1974757"/>
    <lineage>
        <taxon>Bacteria</taxon>
        <taxon>Pseudomonadati</taxon>
        <taxon>Candidatus Omnitrophota</taxon>
        <taxon>Candidatus Sherwoodlollariibacterium</taxon>
    </lineage>
</organism>
<evidence type="ECO:0000259" key="1">
    <source>
        <dbReference type="PROSITE" id="PS50164"/>
    </source>
</evidence>
<feature type="domain" description="GIY-YIG" evidence="1">
    <location>
        <begin position="1"/>
        <end position="47"/>
    </location>
</feature>
<dbReference type="AlphaFoldDB" id="A0A2G9YHK2"/>
<dbReference type="EMBL" id="PCRK01000174">
    <property type="protein sequence ID" value="PIP18706.1"/>
    <property type="molecule type" value="Genomic_DNA"/>
</dbReference>
<dbReference type="InterPro" id="IPR000305">
    <property type="entry name" value="GIY-YIG_endonuc"/>
</dbReference>
<dbReference type="PROSITE" id="PS50164">
    <property type="entry name" value="GIY_YIG"/>
    <property type="match status" value="1"/>
</dbReference>
<dbReference type="Pfam" id="PF01541">
    <property type="entry name" value="GIY-YIG"/>
    <property type="match status" value="1"/>
</dbReference>